<dbReference type="RefSeq" id="XP_066693249.1">
    <property type="nucleotide sequence ID" value="XM_066851011.1"/>
</dbReference>
<sequence length="281" mass="32165">MTEQNPRLFCAHVPSAPERYRVNLDARLDFKEAEVRLIEGLMALLLASKESNLQSMQTIRGYQEPEEDRQLPLLGLWGSTRRGSLIRQLIMPRNDIFCMQQSLKYFAACRTGLGSLAALTGRRLRHIMIGIGRATAMNHLQIETLLQRVPRLETLYVDVSLLRFNHFPRIIPINPCQLHDYDFKRNMTWLCDLPSAPPSEHGEESADDYGVTAEDEVVEGADDSKGSTQVGERVVDYHRILRHLQPGSFQSLWTSCAEAKVTVRFIARTGWHAERFHHEEI</sequence>
<comment type="caution">
    <text evidence="1">The sequence shown here is derived from an EMBL/GenBank/DDBJ whole genome shotgun (WGS) entry which is preliminary data.</text>
</comment>
<proteinExistence type="predicted"/>
<keyword evidence="2" id="KW-1185">Reference proteome</keyword>
<dbReference type="GeneID" id="92084073"/>
<evidence type="ECO:0000313" key="1">
    <source>
        <dbReference type="EMBL" id="KAK7937921.1"/>
    </source>
</evidence>
<dbReference type="Proteomes" id="UP001391051">
    <property type="component" value="Unassembled WGS sequence"/>
</dbReference>
<gene>
    <name evidence="1" type="ORF">PG986_014789</name>
</gene>
<name>A0ABR1PTZ5_9PEZI</name>
<reference evidence="1 2" key="1">
    <citation type="submission" date="2023-01" db="EMBL/GenBank/DDBJ databases">
        <title>Analysis of 21 Apiospora genomes using comparative genomics revels a genus with tremendous synthesis potential of carbohydrate active enzymes and secondary metabolites.</title>
        <authorList>
            <person name="Sorensen T."/>
        </authorList>
    </citation>
    <scope>NUCLEOTIDE SEQUENCE [LARGE SCALE GENOMIC DNA]</scope>
    <source>
        <strain evidence="1 2">CBS 24483</strain>
    </source>
</reference>
<protein>
    <recommendedName>
        <fullName evidence="3">SRR1-like domain-containing protein</fullName>
    </recommendedName>
</protein>
<accession>A0ABR1PTZ5</accession>
<dbReference type="EMBL" id="JAQQWE010000010">
    <property type="protein sequence ID" value="KAK7937921.1"/>
    <property type="molecule type" value="Genomic_DNA"/>
</dbReference>
<organism evidence="1 2">
    <name type="scientific">Apiospora aurea</name>
    <dbReference type="NCBI Taxonomy" id="335848"/>
    <lineage>
        <taxon>Eukaryota</taxon>
        <taxon>Fungi</taxon>
        <taxon>Dikarya</taxon>
        <taxon>Ascomycota</taxon>
        <taxon>Pezizomycotina</taxon>
        <taxon>Sordariomycetes</taxon>
        <taxon>Xylariomycetidae</taxon>
        <taxon>Amphisphaeriales</taxon>
        <taxon>Apiosporaceae</taxon>
        <taxon>Apiospora</taxon>
    </lineage>
</organism>
<evidence type="ECO:0000313" key="2">
    <source>
        <dbReference type="Proteomes" id="UP001391051"/>
    </source>
</evidence>
<evidence type="ECO:0008006" key="3">
    <source>
        <dbReference type="Google" id="ProtNLM"/>
    </source>
</evidence>